<dbReference type="SUPFAM" id="SSF161098">
    <property type="entry name" value="MetI-like"/>
    <property type="match status" value="1"/>
</dbReference>
<dbReference type="OrthoDB" id="9804439at2"/>
<reference evidence="10 11" key="1">
    <citation type="submission" date="2015-10" db="EMBL/GenBank/DDBJ databases">
        <authorList>
            <person name="Gilbert D.G."/>
        </authorList>
    </citation>
    <scope>NUCLEOTIDE SEQUENCE [LARGE SCALE GENOMIC DNA]</scope>
    <source>
        <strain evidence="10 11">NRRL B-16712</strain>
    </source>
</reference>
<name>A0A101J855_9ACTN</name>
<evidence type="ECO:0000313" key="10">
    <source>
        <dbReference type="EMBL" id="KUL22005.1"/>
    </source>
</evidence>
<accession>A0A101J855</accession>
<keyword evidence="4 7" id="KW-0812">Transmembrane</keyword>
<feature type="transmembrane region" description="Helical" evidence="7">
    <location>
        <begin position="297"/>
        <end position="319"/>
    </location>
</feature>
<dbReference type="PANTHER" id="PTHR43227:SF8">
    <property type="entry name" value="DIACETYLCHITOBIOSE UPTAKE SYSTEM PERMEASE PROTEIN DASB"/>
    <property type="match status" value="1"/>
</dbReference>
<evidence type="ECO:0000313" key="11">
    <source>
        <dbReference type="Proteomes" id="UP000053244"/>
    </source>
</evidence>
<dbReference type="InterPro" id="IPR000515">
    <property type="entry name" value="MetI-like"/>
</dbReference>
<keyword evidence="6 7" id="KW-0472">Membrane</keyword>
<dbReference type="PROSITE" id="PS50928">
    <property type="entry name" value="ABC_TM1"/>
    <property type="match status" value="1"/>
</dbReference>
<evidence type="ECO:0000259" key="9">
    <source>
        <dbReference type="PROSITE" id="PS50928"/>
    </source>
</evidence>
<feature type="transmembrane region" description="Helical" evidence="7">
    <location>
        <begin position="193"/>
        <end position="216"/>
    </location>
</feature>
<keyword evidence="3" id="KW-1003">Cell membrane</keyword>
<dbReference type="EMBL" id="LLZH01000345">
    <property type="protein sequence ID" value="KUL22005.1"/>
    <property type="molecule type" value="Genomic_DNA"/>
</dbReference>
<comment type="subcellular location">
    <subcellularLocation>
        <location evidence="1 7">Cell membrane</location>
        <topology evidence="1 7">Multi-pass membrane protein</topology>
    </subcellularLocation>
</comment>
<comment type="caution">
    <text evidence="10">The sequence shown here is derived from an EMBL/GenBank/DDBJ whole genome shotgun (WGS) entry which is preliminary data.</text>
</comment>
<protein>
    <submittedName>
        <fullName evidence="10">Sugar ABC transporter permease</fullName>
    </submittedName>
</protein>
<evidence type="ECO:0000256" key="1">
    <source>
        <dbReference type="ARBA" id="ARBA00004651"/>
    </source>
</evidence>
<dbReference type="AlphaFoldDB" id="A0A101J855"/>
<feature type="transmembrane region" description="Helical" evidence="7">
    <location>
        <begin position="106"/>
        <end position="126"/>
    </location>
</feature>
<feature type="domain" description="ABC transmembrane type-1" evidence="9">
    <location>
        <begin position="102"/>
        <end position="318"/>
    </location>
</feature>
<dbReference type="GO" id="GO:0005886">
    <property type="term" value="C:plasma membrane"/>
    <property type="evidence" value="ECO:0007669"/>
    <property type="project" value="UniProtKB-SubCell"/>
</dbReference>
<evidence type="ECO:0000256" key="7">
    <source>
        <dbReference type="RuleBase" id="RU363032"/>
    </source>
</evidence>
<feature type="region of interest" description="Disordered" evidence="8">
    <location>
        <begin position="1"/>
        <end position="32"/>
    </location>
</feature>
<evidence type="ECO:0000256" key="4">
    <source>
        <dbReference type="ARBA" id="ARBA00022692"/>
    </source>
</evidence>
<evidence type="ECO:0000256" key="5">
    <source>
        <dbReference type="ARBA" id="ARBA00022989"/>
    </source>
</evidence>
<dbReference type="Proteomes" id="UP000053244">
    <property type="component" value="Unassembled WGS sequence"/>
</dbReference>
<feature type="transmembrane region" description="Helical" evidence="7">
    <location>
        <begin position="37"/>
        <end position="57"/>
    </location>
</feature>
<evidence type="ECO:0000256" key="6">
    <source>
        <dbReference type="ARBA" id="ARBA00023136"/>
    </source>
</evidence>
<keyword evidence="11" id="KW-1185">Reference proteome</keyword>
<sequence length="329" mass="36322">MYAVDSPTTPAHRAPVGPGANKPAPRRRKRRGKGDDVVLPWVLSGPALLLLAILLAYPVGRMLVLSFQKFELKELWTGATPKWVGFDNYTAVLSDSAFWSVVQRTVLFTAASVVLTVLLGLGVALLMRRVGRVVRMAMIIAMMFVWALPALVQAQVFKMMTDSDVGVLNYLIDKLPGVEFQNHSWFYTPTQGWIVITSCVVWAGIPFLAITLNAGLTQVPKELMEAATVDGANGWQSFRNITLPILKPLLVIVTTLSVIWNFGLFTQNWVMRDGKPEPEFQTLATYSYVQAFGQNKYGLGSAIAVLTVILLLGAMAVYIRQMFKIGEVD</sequence>
<proteinExistence type="inferred from homology"/>
<dbReference type="PANTHER" id="PTHR43227">
    <property type="entry name" value="BLL4140 PROTEIN"/>
    <property type="match status" value="1"/>
</dbReference>
<dbReference type="Gene3D" id="1.10.3720.10">
    <property type="entry name" value="MetI-like"/>
    <property type="match status" value="1"/>
</dbReference>
<evidence type="ECO:0000256" key="8">
    <source>
        <dbReference type="SAM" id="MobiDB-lite"/>
    </source>
</evidence>
<evidence type="ECO:0000256" key="3">
    <source>
        <dbReference type="ARBA" id="ARBA00022475"/>
    </source>
</evidence>
<dbReference type="InterPro" id="IPR035906">
    <property type="entry name" value="MetI-like_sf"/>
</dbReference>
<dbReference type="RefSeq" id="WP_067708019.1">
    <property type="nucleotide sequence ID" value="NZ_LLZH01000345.1"/>
</dbReference>
<feature type="transmembrane region" description="Helical" evidence="7">
    <location>
        <begin position="249"/>
        <end position="270"/>
    </location>
</feature>
<keyword evidence="5 7" id="KW-1133">Transmembrane helix</keyword>
<dbReference type="Pfam" id="PF00528">
    <property type="entry name" value="BPD_transp_1"/>
    <property type="match status" value="1"/>
</dbReference>
<organism evidence="10 11">
    <name type="scientific">Actinoplanes awajinensis subsp. mycoplanecinus</name>
    <dbReference type="NCBI Taxonomy" id="135947"/>
    <lineage>
        <taxon>Bacteria</taxon>
        <taxon>Bacillati</taxon>
        <taxon>Actinomycetota</taxon>
        <taxon>Actinomycetes</taxon>
        <taxon>Micromonosporales</taxon>
        <taxon>Micromonosporaceae</taxon>
        <taxon>Actinoplanes</taxon>
    </lineage>
</organism>
<dbReference type="CDD" id="cd06261">
    <property type="entry name" value="TM_PBP2"/>
    <property type="match status" value="1"/>
</dbReference>
<comment type="similarity">
    <text evidence="7">Belongs to the binding-protein-dependent transport system permease family.</text>
</comment>
<keyword evidence="2 7" id="KW-0813">Transport</keyword>
<gene>
    <name evidence="10" type="ORF">ADL15_49380</name>
</gene>
<dbReference type="InterPro" id="IPR050809">
    <property type="entry name" value="UgpAE/MalFG_permease"/>
</dbReference>
<evidence type="ECO:0000256" key="2">
    <source>
        <dbReference type="ARBA" id="ARBA00022448"/>
    </source>
</evidence>
<feature type="transmembrane region" description="Helical" evidence="7">
    <location>
        <begin position="133"/>
        <end position="152"/>
    </location>
</feature>
<dbReference type="GO" id="GO:0055085">
    <property type="term" value="P:transmembrane transport"/>
    <property type="evidence" value="ECO:0007669"/>
    <property type="project" value="InterPro"/>
</dbReference>